<dbReference type="SMART" id="SM01178">
    <property type="entry name" value="DUF4217"/>
    <property type="match status" value="1"/>
</dbReference>
<dbReference type="CDD" id="cd18787">
    <property type="entry name" value="SF2_C_DEAD"/>
    <property type="match status" value="1"/>
</dbReference>
<evidence type="ECO:0000313" key="11">
    <source>
        <dbReference type="Proteomes" id="UP000886700"/>
    </source>
</evidence>
<evidence type="ECO:0000259" key="10">
    <source>
        <dbReference type="PROSITE" id="PS51194"/>
    </source>
</evidence>
<dbReference type="GO" id="GO:0004386">
    <property type="term" value="F:helicase activity"/>
    <property type="evidence" value="ECO:0007669"/>
    <property type="project" value="UniProtKB-KW"/>
</dbReference>
<feature type="domain" description="Helicase ATP-binding" evidence="9">
    <location>
        <begin position="157"/>
        <end position="338"/>
    </location>
</feature>
<sequence length="710" mass="79446">MATACSSLPDPPPRTYFGCPQAQTRRQAAATKRKHQVSSGAPPTKRRNEIASLSAKETSDKETARTFKGNVHKTFPPKKSWDSTGNGRQEKPCIKTSSLFKNNPEIPELHRAVVKQAREQVFSPEAFQELDLHPHLISTINTVLKMSSMTSVQKQSIPVLLEGKDALVRSQTGSGKTLAYCIPVVQSLQALTSKIQRSDGPYALILVPTRELALQSFDTVQKLLKPFTWIVPGVLMGGEKRKSEKARIRKGINILISTPGRLVDHIRSTKNIHFSRIRWLVVDEADRILDLGFEKDITVILNAVNAECQKRQNVLLSATLTEGVTRLADISLQNPVSISVLDQIWEQPNPKEDTSTHLDSFAIPESLDQHVVLVPSKLRLVCLAAFILQKCKFEKAQKMIVFFSSCELVEFHYTVFVHTLSCRSGAPTSEQLPSASWPLKFLRLHGNMEQEERTSVFYEFSHSRTGVLLCTDVAARGLDLPQVTWIVQYSAPSSPAEYIHRIGRTARIGCHGSSLLILAPSEAEYVNSLSSHKINVSEIKMEDILAVLTKDDCFKRRQRGAQKSHATDSQEIRERATVLQTVFEDYVHSSERMVSWAKKALQSFIRAYATYPRELKPIFHVRSLHLGHVAKSFGLRDAPRNLSVSTVKKKASLKRPDPRRKTRNRHQFVLAEVLQSEYSSGLEASSMKGGKQGKQRGFQVAPSKPAPGRE</sequence>
<evidence type="ECO:0000313" key="12">
    <source>
        <dbReference type="RefSeq" id="XP_040601059.1"/>
    </source>
</evidence>
<dbReference type="RefSeq" id="XP_040601059.1">
    <property type="nucleotide sequence ID" value="XM_040745125.1"/>
</dbReference>
<organism evidence="11 12">
    <name type="scientific">Mesocricetus auratus</name>
    <name type="common">Golden hamster</name>
    <dbReference type="NCBI Taxonomy" id="10036"/>
    <lineage>
        <taxon>Eukaryota</taxon>
        <taxon>Metazoa</taxon>
        <taxon>Chordata</taxon>
        <taxon>Craniata</taxon>
        <taxon>Vertebrata</taxon>
        <taxon>Euteleostomi</taxon>
        <taxon>Mammalia</taxon>
        <taxon>Eutheria</taxon>
        <taxon>Euarchontoglires</taxon>
        <taxon>Glires</taxon>
        <taxon>Rodentia</taxon>
        <taxon>Myomorpha</taxon>
        <taxon>Muroidea</taxon>
        <taxon>Cricetidae</taxon>
        <taxon>Cricetinae</taxon>
        <taxon>Mesocricetus</taxon>
    </lineage>
</organism>
<comment type="similarity">
    <text evidence="6">Belongs to the DEAD box helicase family.</text>
</comment>
<dbReference type="InterPro" id="IPR001650">
    <property type="entry name" value="Helicase_C-like"/>
</dbReference>
<dbReference type="PROSITE" id="PS00039">
    <property type="entry name" value="DEAD_ATP_HELICASE"/>
    <property type="match status" value="1"/>
</dbReference>
<dbReference type="PANTHER" id="PTHR24031">
    <property type="entry name" value="RNA HELICASE"/>
    <property type="match status" value="1"/>
</dbReference>
<evidence type="ECO:0000256" key="2">
    <source>
        <dbReference type="ARBA" id="ARBA00022801"/>
    </source>
</evidence>
<feature type="compositionally biased region" description="Low complexity" evidence="8">
    <location>
        <begin position="21"/>
        <end position="30"/>
    </location>
</feature>
<feature type="region of interest" description="Disordered" evidence="8">
    <location>
        <begin position="1"/>
        <end position="93"/>
    </location>
</feature>
<dbReference type="EC" id="3.6.4.13" evidence="7"/>
<keyword evidence="2 6" id="KW-0378">Hydrolase</keyword>
<dbReference type="InterPro" id="IPR011545">
    <property type="entry name" value="DEAD/DEAH_box_helicase_dom"/>
</dbReference>
<comment type="function">
    <text evidence="7">RNA helicase.</text>
</comment>
<evidence type="ECO:0000256" key="5">
    <source>
        <dbReference type="ARBA" id="ARBA00022884"/>
    </source>
</evidence>
<evidence type="ECO:0000256" key="6">
    <source>
        <dbReference type="RuleBase" id="RU000492"/>
    </source>
</evidence>
<name>A0ABM2XE41_MESAU</name>
<dbReference type="Gene3D" id="3.40.50.300">
    <property type="entry name" value="P-loop containing nucleotide triphosphate hydrolases"/>
    <property type="match status" value="2"/>
</dbReference>
<dbReference type="SMART" id="SM00490">
    <property type="entry name" value="HELICc"/>
    <property type="match status" value="1"/>
</dbReference>
<comment type="domain">
    <text evidence="7">The Q motif is unique to and characteristic of the DEAD box family of RNA helicases and controls ATP binding and hydrolysis.</text>
</comment>
<keyword evidence="11" id="KW-1185">Reference proteome</keyword>
<evidence type="ECO:0000256" key="7">
    <source>
        <dbReference type="RuleBase" id="RU365068"/>
    </source>
</evidence>
<proteinExistence type="inferred from homology"/>
<dbReference type="GeneID" id="101835374"/>
<dbReference type="SMART" id="SM00487">
    <property type="entry name" value="DEXDc"/>
    <property type="match status" value="1"/>
</dbReference>
<reference evidence="12" key="1">
    <citation type="submission" date="2025-08" db="UniProtKB">
        <authorList>
            <consortium name="RefSeq"/>
        </authorList>
    </citation>
    <scope>IDENTIFICATION</scope>
    <source>
        <tissue evidence="12">Liver</tissue>
    </source>
</reference>
<dbReference type="SUPFAM" id="SSF52540">
    <property type="entry name" value="P-loop containing nucleoside triphosphate hydrolases"/>
    <property type="match status" value="1"/>
</dbReference>
<comment type="catalytic activity">
    <reaction evidence="7">
        <text>ATP + H2O = ADP + phosphate + H(+)</text>
        <dbReference type="Rhea" id="RHEA:13065"/>
        <dbReference type="ChEBI" id="CHEBI:15377"/>
        <dbReference type="ChEBI" id="CHEBI:15378"/>
        <dbReference type="ChEBI" id="CHEBI:30616"/>
        <dbReference type="ChEBI" id="CHEBI:43474"/>
        <dbReference type="ChEBI" id="CHEBI:456216"/>
        <dbReference type="EC" id="3.6.4.13"/>
    </reaction>
</comment>
<evidence type="ECO:0000259" key="9">
    <source>
        <dbReference type="PROSITE" id="PS51192"/>
    </source>
</evidence>
<dbReference type="Pfam" id="PF00271">
    <property type="entry name" value="Helicase_C"/>
    <property type="match status" value="1"/>
</dbReference>
<dbReference type="Pfam" id="PF00270">
    <property type="entry name" value="DEAD"/>
    <property type="match status" value="1"/>
</dbReference>
<dbReference type="PROSITE" id="PS51192">
    <property type="entry name" value="HELICASE_ATP_BIND_1"/>
    <property type="match status" value="1"/>
</dbReference>
<keyword evidence="3 6" id="KW-0347">Helicase</keyword>
<protein>
    <recommendedName>
        <fullName evidence="7">ATP-dependent RNA helicase</fullName>
        <ecNumber evidence="7">3.6.4.13</ecNumber>
    </recommendedName>
</protein>
<feature type="compositionally biased region" description="Basic residues" evidence="8">
    <location>
        <begin position="647"/>
        <end position="666"/>
    </location>
</feature>
<evidence type="ECO:0000256" key="3">
    <source>
        <dbReference type="ARBA" id="ARBA00022806"/>
    </source>
</evidence>
<dbReference type="InterPro" id="IPR027417">
    <property type="entry name" value="P-loop_NTPase"/>
</dbReference>
<evidence type="ECO:0000256" key="1">
    <source>
        <dbReference type="ARBA" id="ARBA00022741"/>
    </source>
</evidence>
<keyword evidence="5 7" id="KW-0694">RNA-binding</keyword>
<keyword evidence="1 6" id="KW-0547">Nucleotide-binding</keyword>
<dbReference type="InterPro" id="IPR014001">
    <property type="entry name" value="Helicase_ATP-bd"/>
</dbReference>
<dbReference type="InterPro" id="IPR025313">
    <property type="entry name" value="SPB4-like_CTE"/>
</dbReference>
<dbReference type="Pfam" id="PF13959">
    <property type="entry name" value="CTE_SPB4"/>
    <property type="match status" value="1"/>
</dbReference>
<dbReference type="CDD" id="cd17949">
    <property type="entry name" value="DEADc_DDX31"/>
    <property type="match status" value="1"/>
</dbReference>
<keyword evidence="4 6" id="KW-0067">ATP-binding</keyword>
<evidence type="ECO:0000256" key="4">
    <source>
        <dbReference type="ARBA" id="ARBA00022840"/>
    </source>
</evidence>
<dbReference type="Proteomes" id="UP000886700">
    <property type="component" value="Unplaced"/>
</dbReference>
<evidence type="ECO:0000256" key="8">
    <source>
        <dbReference type="SAM" id="MobiDB-lite"/>
    </source>
</evidence>
<dbReference type="PROSITE" id="PS51194">
    <property type="entry name" value="HELICASE_CTER"/>
    <property type="match status" value="1"/>
</dbReference>
<accession>A0ABM2XE41</accession>
<dbReference type="InterPro" id="IPR000629">
    <property type="entry name" value="RNA-helicase_DEAD-box_CS"/>
</dbReference>
<feature type="region of interest" description="Disordered" evidence="8">
    <location>
        <begin position="681"/>
        <end position="710"/>
    </location>
</feature>
<gene>
    <name evidence="12" type="primary">Ddx31</name>
</gene>
<feature type="region of interest" description="Disordered" evidence="8">
    <location>
        <begin position="646"/>
        <end position="666"/>
    </location>
</feature>
<feature type="domain" description="Helicase C-terminal" evidence="10">
    <location>
        <begin position="366"/>
        <end position="545"/>
    </location>
</feature>